<keyword evidence="2" id="KW-0378">Hydrolase</keyword>
<dbReference type="AlphaFoldDB" id="A0A0G1CHQ9"/>
<dbReference type="InterPro" id="IPR029149">
    <property type="entry name" value="Creatin/AminoP/Spt16_N"/>
</dbReference>
<proteinExistence type="predicted"/>
<dbReference type="EMBL" id="LCFB01000008">
    <property type="protein sequence ID" value="KKS85340.1"/>
    <property type="molecule type" value="Genomic_DNA"/>
</dbReference>
<dbReference type="InterPro" id="IPR000994">
    <property type="entry name" value="Pept_M24"/>
</dbReference>
<comment type="caution">
    <text evidence="5">The sequence shown here is derived from an EMBL/GenBank/DDBJ whole genome shotgun (WGS) entry which is preliminary data.</text>
</comment>
<keyword evidence="1" id="KW-0479">Metal-binding</keyword>
<dbReference type="InterPro" id="IPR001131">
    <property type="entry name" value="Peptidase_M24B_aminopep-P_CS"/>
</dbReference>
<dbReference type="InterPro" id="IPR000587">
    <property type="entry name" value="Creatinase_N"/>
</dbReference>
<organism evidence="5 6">
    <name type="scientific">Candidatus Gottesmanbacteria bacterium GW2011_GWA1_43_11</name>
    <dbReference type="NCBI Taxonomy" id="1618436"/>
    <lineage>
        <taxon>Bacteria</taxon>
        <taxon>Candidatus Gottesmaniibacteriota</taxon>
    </lineage>
</organism>
<evidence type="ECO:0000256" key="2">
    <source>
        <dbReference type="ARBA" id="ARBA00022801"/>
    </source>
</evidence>
<dbReference type="Pfam" id="PF00557">
    <property type="entry name" value="Peptidase_M24"/>
    <property type="match status" value="1"/>
</dbReference>
<dbReference type="PANTHER" id="PTHR46112">
    <property type="entry name" value="AMINOPEPTIDASE"/>
    <property type="match status" value="1"/>
</dbReference>
<dbReference type="Proteomes" id="UP000034543">
    <property type="component" value="Unassembled WGS sequence"/>
</dbReference>
<dbReference type="InterPro" id="IPR001714">
    <property type="entry name" value="Pept_M24_MAP"/>
</dbReference>
<evidence type="ECO:0000313" key="5">
    <source>
        <dbReference type="EMBL" id="KKS85340.1"/>
    </source>
</evidence>
<dbReference type="SUPFAM" id="SSF55920">
    <property type="entry name" value="Creatinase/aminopeptidase"/>
    <property type="match status" value="1"/>
</dbReference>
<dbReference type="InterPro" id="IPR050659">
    <property type="entry name" value="Peptidase_M24B"/>
</dbReference>
<dbReference type="Gene3D" id="3.40.350.10">
    <property type="entry name" value="Creatinase/prolidase N-terminal domain"/>
    <property type="match status" value="1"/>
</dbReference>
<evidence type="ECO:0000259" key="4">
    <source>
        <dbReference type="Pfam" id="PF01321"/>
    </source>
</evidence>
<dbReference type="InterPro" id="IPR036005">
    <property type="entry name" value="Creatinase/aminopeptidase-like"/>
</dbReference>
<dbReference type="GO" id="GO:0046872">
    <property type="term" value="F:metal ion binding"/>
    <property type="evidence" value="ECO:0007669"/>
    <property type="project" value="UniProtKB-KW"/>
</dbReference>
<dbReference type="STRING" id="1618436.UV59_C0008G0033"/>
<evidence type="ECO:0000313" key="6">
    <source>
        <dbReference type="Proteomes" id="UP000034543"/>
    </source>
</evidence>
<feature type="domain" description="Peptidase M24" evidence="3">
    <location>
        <begin position="160"/>
        <end position="365"/>
    </location>
</feature>
<evidence type="ECO:0000256" key="1">
    <source>
        <dbReference type="ARBA" id="ARBA00022723"/>
    </source>
</evidence>
<evidence type="ECO:0000259" key="3">
    <source>
        <dbReference type="Pfam" id="PF00557"/>
    </source>
</evidence>
<dbReference type="Gene3D" id="3.90.230.10">
    <property type="entry name" value="Creatinase/methionine aminopeptidase superfamily"/>
    <property type="match status" value="1"/>
</dbReference>
<protein>
    <submittedName>
        <fullName evidence="5">Peptidase M24</fullName>
    </submittedName>
</protein>
<dbReference type="GO" id="GO:0004177">
    <property type="term" value="F:aminopeptidase activity"/>
    <property type="evidence" value="ECO:0007669"/>
    <property type="project" value="UniProtKB-ARBA"/>
</dbReference>
<dbReference type="Pfam" id="PF01321">
    <property type="entry name" value="Creatinase_N"/>
    <property type="match status" value="1"/>
</dbReference>
<dbReference type="GO" id="GO:0008235">
    <property type="term" value="F:metalloexopeptidase activity"/>
    <property type="evidence" value="ECO:0007669"/>
    <property type="project" value="UniProtKB-ARBA"/>
</dbReference>
<dbReference type="PROSITE" id="PS00491">
    <property type="entry name" value="PROLINE_PEPTIDASE"/>
    <property type="match status" value="1"/>
</dbReference>
<sequence>MTTSLENDALLVSNPVNIRYLTGFWGANPEEREAYVLLLPNYVYLLTNALYLEQAKALTQRHPDPPVGGKGSSASASLDASHNKLKLQLRVVQISREKPLTAALKELLDASVKSLGFEEADLTVAELRKLEKELPQLKLIPMRSKIETRRMFKRPDELKNMRAAAKLTDQCFASIIGKIKSGISETELAWEIESFFRKQGATSAFSPIVAFGKNSSLPHYSGSDLENVEGLTLSDTYLILLDFGARVNGYCADMTRVVFFGKPTNEQKQVYQTVLQAQFKALVLLETGERSGQILDQEVRNIIAQANLPTYPHSLGHSLGLAIHETPRLSIKQEVQLKPGMVLTIEPGVYLEHKFGIRIEDLVYINGENKLEILSQTPKELLSL</sequence>
<dbReference type="PANTHER" id="PTHR46112:SF3">
    <property type="entry name" value="AMINOPEPTIDASE YPDF"/>
    <property type="match status" value="1"/>
</dbReference>
<name>A0A0G1CHQ9_9BACT</name>
<accession>A0A0G1CHQ9</accession>
<feature type="domain" description="Creatinase N-terminal" evidence="4">
    <location>
        <begin position="8"/>
        <end position="151"/>
    </location>
</feature>
<dbReference type="SUPFAM" id="SSF53092">
    <property type="entry name" value="Creatinase/prolidase N-terminal domain"/>
    <property type="match status" value="1"/>
</dbReference>
<gene>
    <name evidence="5" type="ORF">UV59_C0008G0033</name>
</gene>
<dbReference type="PRINTS" id="PR00599">
    <property type="entry name" value="MAPEPTIDASE"/>
</dbReference>
<reference evidence="5 6" key="1">
    <citation type="journal article" date="2015" name="Nature">
        <title>rRNA introns, odd ribosomes, and small enigmatic genomes across a large radiation of phyla.</title>
        <authorList>
            <person name="Brown C.T."/>
            <person name="Hug L.A."/>
            <person name="Thomas B.C."/>
            <person name="Sharon I."/>
            <person name="Castelle C.J."/>
            <person name="Singh A."/>
            <person name="Wilkins M.J."/>
            <person name="Williams K.H."/>
            <person name="Banfield J.F."/>
        </authorList>
    </citation>
    <scope>NUCLEOTIDE SEQUENCE [LARGE SCALE GENOMIC DNA]</scope>
</reference>